<accession>A0A926QJE5</accession>
<dbReference type="InterPro" id="IPR036388">
    <property type="entry name" value="WH-like_DNA-bd_sf"/>
</dbReference>
<dbReference type="InterPro" id="IPR005561">
    <property type="entry name" value="ANTAR"/>
</dbReference>
<name>A0A926QJE5_9BACL</name>
<dbReference type="PROSITE" id="PS50921">
    <property type="entry name" value="ANTAR"/>
    <property type="match status" value="1"/>
</dbReference>
<organism evidence="2 3">
    <name type="scientific">Paenibacillus sedimenti</name>
    <dbReference type="NCBI Taxonomy" id="2770274"/>
    <lineage>
        <taxon>Bacteria</taxon>
        <taxon>Bacillati</taxon>
        <taxon>Bacillota</taxon>
        <taxon>Bacilli</taxon>
        <taxon>Bacillales</taxon>
        <taxon>Paenibacillaceae</taxon>
        <taxon>Paenibacillus</taxon>
    </lineage>
</organism>
<dbReference type="InterPro" id="IPR011006">
    <property type="entry name" value="CheY-like_superfamily"/>
</dbReference>
<protein>
    <submittedName>
        <fullName evidence="2">ANTAR domain-containing protein</fullName>
    </submittedName>
</protein>
<dbReference type="Gene3D" id="1.10.10.10">
    <property type="entry name" value="Winged helix-like DNA-binding domain superfamily/Winged helix DNA-binding domain"/>
    <property type="match status" value="1"/>
</dbReference>
<dbReference type="SUPFAM" id="SSF52172">
    <property type="entry name" value="CheY-like"/>
    <property type="match status" value="1"/>
</dbReference>
<proteinExistence type="predicted"/>
<feature type="domain" description="ANTAR" evidence="1">
    <location>
        <begin position="103"/>
        <end position="164"/>
    </location>
</feature>
<dbReference type="Pfam" id="PF03861">
    <property type="entry name" value="ANTAR"/>
    <property type="match status" value="1"/>
</dbReference>
<dbReference type="Proteomes" id="UP000650466">
    <property type="component" value="Unassembled WGS sequence"/>
</dbReference>
<gene>
    <name evidence="2" type="ORF">ICC18_16000</name>
</gene>
<dbReference type="SMART" id="SM01012">
    <property type="entry name" value="ANTAR"/>
    <property type="match status" value="1"/>
</dbReference>
<dbReference type="AlphaFoldDB" id="A0A926QJE5"/>
<evidence type="ECO:0000313" key="3">
    <source>
        <dbReference type="Proteomes" id="UP000650466"/>
    </source>
</evidence>
<evidence type="ECO:0000313" key="2">
    <source>
        <dbReference type="EMBL" id="MBD0381626.1"/>
    </source>
</evidence>
<keyword evidence="3" id="KW-1185">Reference proteome</keyword>
<evidence type="ECO:0000259" key="1">
    <source>
        <dbReference type="PROSITE" id="PS50921"/>
    </source>
</evidence>
<reference evidence="2" key="1">
    <citation type="submission" date="2020-09" db="EMBL/GenBank/DDBJ databases">
        <title>Draft Genome Sequence of Paenibacillus sp. WST5.</title>
        <authorList>
            <person name="Bao Z."/>
        </authorList>
    </citation>
    <scope>NUCLEOTIDE SEQUENCE</scope>
    <source>
        <strain evidence="2">WST5</strain>
    </source>
</reference>
<sequence length="180" mass="21033">MPEAVLKDMGFRVYEATHTKDISIILPKVDAVLLSVEPEQVEPWRSRMLAHRSLPIFWWCDAHTFPSNECKLDAGIDGLLGSKMSALEIHCALLLGVNHFFQRTEWQQEREQLLSKLEERKWIDQAKRILCEIKHISEAEAYDFLRKQAMNERKRMVDVATSIVKVYQLLQDENKGGRRR</sequence>
<dbReference type="EMBL" id="JACVVD010000005">
    <property type="protein sequence ID" value="MBD0381626.1"/>
    <property type="molecule type" value="Genomic_DNA"/>
</dbReference>
<comment type="caution">
    <text evidence="2">The sequence shown here is derived from an EMBL/GenBank/DDBJ whole genome shotgun (WGS) entry which is preliminary data.</text>
</comment>
<dbReference type="GO" id="GO:0003723">
    <property type="term" value="F:RNA binding"/>
    <property type="evidence" value="ECO:0007669"/>
    <property type="project" value="InterPro"/>
</dbReference>